<dbReference type="AlphaFoldDB" id="A0A815MYN5"/>
<keyword evidence="1" id="KW-0677">Repeat</keyword>
<dbReference type="PANTHER" id="PTHR24104">
    <property type="entry name" value="E3 UBIQUITIN-PROTEIN LIGASE NHLRC1-RELATED"/>
    <property type="match status" value="1"/>
</dbReference>
<gene>
    <name evidence="3" type="ORF">XAT740_LOCUS35685</name>
</gene>
<protein>
    <submittedName>
        <fullName evidence="3">Uncharacterized protein</fullName>
    </submittedName>
</protein>
<evidence type="ECO:0000256" key="1">
    <source>
        <dbReference type="ARBA" id="ARBA00022737"/>
    </source>
</evidence>
<evidence type="ECO:0000313" key="3">
    <source>
        <dbReference type="EMBL" id="CAF1429397.1"/>
    </source>
</evidence>
<dbReference type="InterPro" id="IPR011042">
    <property type="entry name" value="6-blade_b-propeller_TolB-like"/>
</dbReference>
<dbReference type="InterPro" id="IPR050952">
    <property type="entry name" value="TRIM-NHL_E3_ligases"/>
</dbReference>
<dbReference type="PANTHER" id="PTHR24104:SF25">
    <property type="entry name" value="PROTEIN LIN-41"/>
    <property type="match status" value="1"/>
</dbReference>
<feature type="repeat" description="NHL" evidence="2">
    <location>
        <begin position="47"/>
        <end position="72"/>
    </location>
</feature>
<dbReference type="EMBL" id="CAJNOR010003598">
    <property type="protein sequence ID" value="CAF1429397.1"/>
    <property type="molecule type" value="Genomic_DNA"/>
</dbReference>
<dbReference type="Gene3D" id="2.120.10.30">
    <property type="entry name" value="TolB, C-terminal domain"/>
    <property type="match status" value="1"/>
</dbReference>
<dbReference type="GO" id="GO:0008270">
    <property type="term" value="F:zinc ion binding"/>
    <property type="evidence" value="ECO:0007669"/>
    <property type="project" value="UniProtKB-KW"/>
</dbReference>
<dbReference type="GO" id="GO:0000209">
    <property type="term" value="P:protein polyubiquitination"/>
    <property type="evidence" value="ECO:0007669"/>
    <property type="project" value="TreeGrafter"/>
</dbReference>
<proteinExistence type="predicted"/>
<keyword evidence="4" id="KW-1185">Reference proteome</keyword>
<evidence type="ECO:0000313" key="4">
    <source>
        <dbReference type="Proteomes" id="UP000663828"/>
    </source>
</evidence>
<dbReference type="Proteomes" id="UP000663828">
    <property type="component" value="Unassembled WGS sequence"/>
</dbReference>
<dbReference type="GO" id="GO:0043161">
    <property type="term" value="P:proteasome-mediated ubiquitin-dependent protein catabolic process"/>
    <property type="evidence" value="ECO:0007669"/>
    <property type="project" value="TreeGrafter"/>
</dbReference>
<dbReference type="InterPro" id="IPR001258">
    <property type="entry name" value="NHL_repeat"/>
</dbReference>
<evidence type="ECO:0000256" key="2">
    <source>
        <dbReference type="PROSITE-ProRule" id="PRU00504"/>
    </source>
</evidence>
<name>A0A815MYN5_ADIRI</name>
<organism evidence="3 4">
    <name type="scientific">Adineta ricciae</name>
    <name type="common">Rotifer</name>
    <dbReference type="NCBI Taxonomy" id="249248"/>
    <lineage>
        <taxon>Eukaryota</taxon>
        <taxon>Metazoa</taxon>
        <taxon>Spiralia</taxon>
        <taxon>Gnathifera</taxon>
        <taxon>Rotifera</taxon>
        <taxon>Eurotatoria</taxon>
        <taxon>Bdelloidea</taxon>
        <taxon>Adinetida</taxon>
        <taxon>Adinetidae</taxon>
        <taxon>Adineta</taxon>
    </lineage>
</organism>
<feature type="non-terminal residue" evidence="3">
    <location>
        <position position="1"/>
    </location>
</feature>
<comment type="caution">
    <text evidence="3">The sequence shown here is derived from an EMBL/GenBank/DDBJ whole genome shotgun (WGS) entry which is preliminary data.</text>
</comment>
<dbReference type="Pfam" id="PF01436">
    <property type="entry name" value="NHL"/>
    <property type="match status" value="2"/>
</dbReference>
<reference evidence="3" key="1">
    <citation type="submission" date="2021-02" db="EMBL/GenBank/DDBJ databases">
        <authorList>
            <person name="Nowell W R."/>
        </authorList>
    </citation>
    <scope>NUCLEOTIDE SEQUENCE</scope>
</reference>
<dbReference type="PROSITE" id="PS51125">
    <property type="entry name" value="NHL"/>
    <property type="match status" value="1"/>
</dbReference>
<dbReference type="GO" id="GO:0061630">
    <property type="term" value="F:ubiquitin protein ligase activity"/>
    <property type="evidence" value="ECO:0007669"/>
    <property type="project" value="TreeGrafter"/>
</dbReference>
<dbReference type="SUPFAM" id="SSF63825">
    <property type="entry name" value="YWTD domain"/>
    <property type="match status" value="1"/>
</dbReference>
<sequence length="130" mass="15252">TKDQFGFHYVCDEEKNKVRRWKIRGERLDKEGKLVAGGNGERNHLSQLKYPNGIIVDDKGQIYVADGNNHRIMRWCEESREDEIIVGGNREGNKSYQLSYSRGLSFDVQRNLYVADFENHRILRFDLVCE</sequence>
<accession>A0A815MYN5</accession>